<feature type="transmembrane region" description="Helical" evidence="5">
    <location>
        <begin position="380"/>
        <end position="399"/>
    </location>
</feature>
<feature type="transmembrane region" description="Helical" evidence="5">
    <location>
        <begin position="245"/>
        <end position="267"/>
    </location>
</feature>
<evidence type="ECO:0000256" key="1">
    <source>
        <dbReference type="ARBA" id="ARBA00004141"/>
    </source>
</evidence>
<dbReference type="AlphaFoldDB" id="A0A8T0FA47"/>
<evidence type="ECO:0000256" key="5">
    <source>
        <dbReference type="SAM" id="Phobius"/>
    </source>
</evidence>
<feature type="transmembrane region" description="Helical" evidence="5">
    <location>
        <begin position="313"/>
        <end position="337"/>
    </location>
</feature>
<reference evidence="6" key="1">
    <citation type="journal article" date="2020" name="bioRxiv">
        <title>Chromosome-level reference genome of the European wasp spider Argiope bruennichi: a resource for studies on range expansion and evolutionary adaptation.</title>
        <authorList>
            <person name="Sheffer M.M."/>
            <person name="Hoppe A."/>
            <person name="Krehenwinkel H."/>
            <person name="Uhl G."/>
            <person name="Kuss A.W."/>
            <person name="Jensen L."/>
            <person name="Jensen C."/>
            <person name="Gillespie R.G."/>
            <person name="Hoff K.J."/>
            <person name="Prost S."/>
        </authorList>
    </citation>
    <scope>NUCLEOTIDE SEQUENCE</scope>
</reference>
<proteinExistence type="predicted"/>
<dbReference type="EMBL" id="JABXBU010000015">
    <property type="protein sequence ID" value="KAF8787741.1"/>
    <property type="molecule type" value="Genomic_DNA"/>
</dbReference>
<evidence type="ECO:0000256" key="4">
    <source>
        <dbReference type="ARBA" id="ARBA00023136"/>
    </source>
</evidence>
<dbReference type="GO" id="GO:0016020">
    <property type="term" value="C:membrane"/>
    <property type="evidence" value="ECO:0007669"/>
    <property type="project" value="UniProtKB-SubCell"/>
</dbReference>
<keyword evidence="3 5" id="KW-1133">Transmembrane helix</keyword>
<organism evidence="6 7">
    <name type="scientific">Argiope bruennichi</name>
    <name type="common">Wasp spider</name>
    <name type="synonym">Aranea bruennichi</name>
    <dbReference type="NCBI Taxonomy" id="94029"/>
    <lineage>
        <taxon>Eukaryota</taxon>
        <taxon>Metazoa</taxon>
        <taxon>Ecdysozoa</taxon>
        <taxon>Arthropoda</taxon>
        <taxon>Chelicerata</taxon>
        <taxon>Arachnida</taxon>
        <taxon>Araneae</taxon>
        <taxon>Araneomorphae</taxon>
        <taxon>Entelegynae</taxon>
        <taxon>Araneoidea</taxon>
        <taxon>Araneidae</taxon>
        <taxon>Argiope</taxon>
    </lineage>
</organism>
<dbReference type="GO" id="GO:0022857">
    <property type="term" value="F:transmembrane transporter activity"/>
    <property type="evidence" value="ECO:0007669"/>
    <property type="project" value="InterPro"/>
</dbReference>
<feature type="transmembrane region" description="Helical" evidence="5">
    <location>
        <begin position="287"/>
        <end position="306"/>
    </location>
</feature>
<keyword evidence="2 5" id="KW-0812">Transmembrane</keyword>
<feature type="transmembrane region" description="Helical" evidence="5">
    <location>
        <begin position="343"/>
        <end position="368"/>
    </location>
</feature>
<evidence type="ECO:0000256" key="3">
    <source>
        <dbReference type="ARBA" id="ARBA00022989"/>
    </source>
</evidence>
<protein>
    <submittedName>
        <fullName evidence="6">Sialin like protein</fullName>
    </submittedName>
</protein>
<dbReference type="PANTHER" id="PTHR11662">
    <property type="entry name" value="SOLUTE CARRIER FAMILY 17"/>
    <property type="match status" value="1"/>
</dbReference>
<keyword evidence="7" id="KW-1185">Reference proteome</keyword>
<accession>A0A8T0FA47</accession>
<dbReference type="Pfam" id="PF07690">
    <property type="entry name" value="MFS_1"/>
    <property type="match status" value="1"/>
</dbReference>
<name>A0A8T0FA47_ARGBR</name>
<dbReference type="GO" id="GO:0006820">
    <property type="term" value="P:monoatomic anion transport"/>
    <property type="evidence" value="ECO:0007669"/>
    <property type="project" value="TreeGrafter"/>
</dbReference>
<evidence type="ECO:0000256" key="2">
    <source>
        <dbReference type="ARBA" id="ARBA00022692"/>
    </source>
</evidence>
<comment type="caution">
    <text evidence="6">The sequence shown here is derived from an EMBL/GenBank/DDBJ whole genome shotgun (WGS) entry which is preliminary data.</text>
</comment>
<dbReference type="InterPro" id="IPR036259">
    <property type="entry name" value="MFS_trans_sf"/>
</dbReference>
<evidence type="ECO:0000313" key="7">
    <source>
        <dbReference type="Proteomes" id="UP000807504"/>
    </source>
</evidence>
<feature type="transmembrane region" description="Helical" evidence="5">
    <location>
        <begin position="149"/>
        <end position="168"/>
    </location>
</feature>
<dbReference type="PANTHER" id="PTHR11662:SF399">
    <property type="entry name" value="FI19708P1-RELATED"/>
    <property type="match status" value="1"/>
</dbReference>
<keyword evidence="4 5" id="KW-0472">Membrane</keyword>
<dbReference type="InterPro" id="IPR050382">
    <property type="entry name" value="MFS_Na/Anion_cotransporter"/>
</dbReference>
<feature type="transmembrane region" description="Helical" evidence="5">
    <location>
        <begin position="118"/>
        <end position="137"/>
    </location>
</feature>
<comment type="subcellular location">
    <subcellularLocation>
        <location evidence="1">Membrane</location>
        <topology evidence="1">Multi-pass membrane protein</topology>
    </subcellularLocation>
</comment>
<dbReference type="SUPFAM" id="SSF103473">
    <property type="entry name" value="MFS general substrate transporter"/>
    <property type="match status" value="1"/>
</dbReference>
<dbReference type="InterPro" id="IPR011701">
    <property type="entry name" value="MFS"/>
</dbReference>
<dbReference type="Gene3D" id="1.20.1250.20">
    <property type="entry name" value="MFS general substrate transporter like domains"/>
    <property type="match status" value="2"/>
</dbReference>
<reference evidence="6" key="2">
    <citation type="submission" date="2020-06" db="EMBL/GenBank/DDBJ databases">
        <authorList>
            <person name="Sheffer M."/>
        </authorList>
    </citation>
    <scope>NUCLEOTIDE SEQUENCE</scope>
</reference>
<sequence length="439" mass="47876">MSEKTLLKAQSQKKTYDLNIGNISEKLDLVDFVPKKTTRRCFLGLRHVATLVGFLTCFLQNAMRMVLGVGIVAMVKHSQTNESSNVNASEISCPLPSNPPNVVVGSNFQGEFDWSTELQGYIVGIGFLSFLMTNIPAGRLVDAVGSKTVLVLSSAISGILILISPFAARWHVYALMAVQFLRGAAQEYLLFSYQLFSTSYITNIRSPPLGKEKRLNYITDGLETKTSEKKFPPWKKMLSSIPSYAYFYGIFGHYWATAYFISVHPAFMGTILHYPMTQNGILSSLPVLLQSVGAFGFSLCMAGILLAECDSVINIMCFALSLFLTGIGLSGIMIAGVDMAPAFAGSLMGIASTFAGTSCALIPIITGLVTSHETLSEWRIVFWINLGVVGSSGLIYTLFGSAEVQSWNYSEVEQAADGSNEDKRNSENGINLLKEIKKL</sequence>
<feature type="transmembrane region" description="Helical" evidence="5">
    <location>
        <begin position="188"/>
        <end position="204"/>
    </location>
</feature>
<dbReference type="Proteomes" id="UP000807504">
    <property type="component" value="Unassembled WGS sequence"/>
</dbReference>
<feature type="transmembrane region" description="Helical" evidence="5">
    <location>
        <begin position="48"/>
        <end position="75"/>
    </location>
</feature>
<evidence type="ECO:0000313" key="6">
    <source>
        <dbReference type="EMBL" id="KAF8787741.1"/>
    </source>
</evidence>
<gene>
    <name evidence="6" type="ORF">HNY73_009309</name>
</gene>